<feature type="domain" description="N-acetyltransferase" evidence="1">
    <location>
        <begin position="8"/>
        <end position="151"/>
    </location>
</feature>
<keyword evidence="3" id="KW-1185">Reference proteome</keyword>
<dbReference type="InterPro" id="IPR051531">
    <property type="entry name" value="N-acetyltransferase"/>
</dbReference>
<comment type="caution">
    <text evidence="2">The sequence shown here is derived from an EMBL/GenBank/DDBJ whole genome shotgun (WGS) entry which is preliminary data.</text>
</comment>
<keyword evidence="2" id="KW-0808">Transferase</keyword>
<sequence>MKIQTQRLDLMPCTAENYSDFAAQYEMGPHINMHVAELEDKPELLGWGVWMVVRRDNGKTIGDAGFKGPPDSAGVVEIGYGIAPEAQNQGFATEAVRGLIDWAFHTGKVERVIAECTHSNAASIKVLEKLGMHRTGSDEELLFWSLKKGFQENL</sequence>
<organism evidence="2 3">
    <name type="scientific">Planococcus koreensis</name>
    <dbReference type="NCBI Taxonomy" id="112331"/>
    <lineage>
        <taxon>Bacteria</taxon>
        <taxon>Bacillati</taxon>
        <taxon>Bacillota</taxon>
        <taxon>Bacilli</taxon>
        <taxon>Bacillales</taxon>
        <taxon>Caryophanaceae</taxon>
        <taxon>Planococcus</taxon>
    </lineage>
</organism>
<keyword evidence="2" id="KW-0012">Acyltransferase</keyword>
<dbReference type="InterPro" id="IPR000182">
    <property type="entry name" value="GNAT_dom"/>
</dbReference>
<dbReference type="PROSITE" id="PS51186">
    <property type="entry name" value="GNAT"/>
    <property type="match status" value="1"/>
</dbReference>
<name>A0A7W8CTA4_9BACL</name>
<dbReference type="Proteomes" id="UP000525923">
    <property type="component" value="Unassembled WGS sequence"/>
</dbReference>
<dbReference type="CDD" id="cd04301">
    <property type="entry name" value="NAT_SF"/>
    <property type="match status" value="1"/>
</dbReference>
<dbReference type="SUPFAM" id="SSF55729">
    <property type="entry name" value="Acyl-CoA N-acyltransferases (Nat)"/>
    <property type="match status" value="1"/>
</dbReference>
<evidence type="ECO:0000313" key="2">
    <source>
        <dbReference type="EMBL" id="MBB5181257.1"/>
    </source>
</evidence>
<evidence type="ECO:0000313" key="3">
    <source>
        <dbReference type="Proteomes" id="UP000525923"/>
    </source>
</evidence>
<dbReference type="AlphaFoldDB" id="A0A7W8CTA4"/>
<reference evidence="2 3" key="1">
    <citation type="submission" date="2020-08" db="EMBL/GenBank/DDBJ databases">
        <title>Genomic Encyclopedia of Type Strains, Phase IV (KMG-IV): sequencing the most valuable type-strain genomes for metagenomic binning, comparative biology and taxonomic classification.</title>
        <authorList>
            <person name="Goeker M."/>
        </authorList>
    </citation>
    <scope>NUCLEOTIDE SEQUENCE [LARGE SCALE GENOMIC DNA]</scope>
    <source>
        <strain evidence="2 3">DSM 15895</strain>
    </source>
</reference>
<gene>
    <name evidence="2" type="ORF">HNQ44_002722</name>
</gene>
<dbReference type="PANTHER" id="PTHR43792">
    <property type="entry name" value="GNAT FAMILY, PUTATIVE (AFU_ORTHOLOGUE AFUA_3G00765)-RELATED-RELATED"/>
    <property type="match status" value="1"/>
</dbReference>
<evidence type="ECO:0000259" key="1">
    <source>
        <dbReference type="PROSITE" id="PS51186"/>
    </source>
</evidence>
<proteinExistence type="predicted"/>
<dbReference type="EC" id="2.3.1.267" evidence="2"/>
<accession>A0A7W8CTA4</accession>
<dbReference type="PANTHER" id="PTHR43792:SF13">
    <property type="entry name" value="ACETYLTRANSFERASE"/>
    <property type="match status" value="1"/>
</dbReference>
<dbReference type="EMBL" id="JACHHE010000008">
    <property type="protein sequence ID" value="MBB5181257.1"/>
    <property type="molecule type" value="Genomic_DNA"/>
</dbReference>
<dbReference type="Pfam" id="PF13302">
    <property type="entry name" value="Acetyltransf_3"/>
    <property type="match status" value="1"/>
</dbReference>
<dbReference type="InterPro" id="IPR016181">
    <property type="entry name" value="Acyl_CoA_acyltransferase"/>
</dbReference>
<dbReference type="Gene3D" id="3.40.630.30">
    <property type="match status" value="1"/>
</dbReference>
<dbReference type="OrthoDB" id="452315at2"/>
<protein>
    <submittedName>
        <fullName evidence="2">Ribosomal-protein-alanine N-acetyltransferase</fullName>
        <ecNumber evidence="2">2.3.1.267</ecNumber>
    </submittedName>
</protein>
<dbReference type="GO" id="GO:0008999">
    <property type="term" value="F:protein-N-terminal-alanine acetyltransferase activity"/>
    <property type="evidence" value="ECO:0007669"/>
    <property type="project" value="UniProtKB-EC"/>
</dbReference>
<dbReference type="RefSeq" id="WP_135505841.1">
    <property type="nucleotide sequence ID" value="NZ_JACHHE010000008.1"/>
</dbReference>